<protein>
    <recommendedName>
        <fullName evidence="3">FAD synthase</fullName>
        <ecNumber evidence="3">2.7.7.2</ecNumber>
    </recommendedName>
</protein>
<gene>
    <name evidence="13" type="ORF">UR08_07295</name>
</gene>
<evidence type="ECO:0000256" key="7">
    <source>
        <dbReference type="ARBA" id="ARBA00022695"/>
    </source>
</evidence>
<dbReference type="Gene3D" id="3.40.50.620">
    <property type="entry name" value="HUPs"/>
    <property type="match status" value="1"/>
</dbReference>
<dbReference type="PANTHER" id="PTHR22749">
    <property type="entry name" value="RIBOFLAVIN KINASE/FMN ADENYLYLTRANSFERASE"/>
    <property type="match status" value="1"/>
</dbReference>
<dbReference type="CDD" id="cd02064">
    <property type="entry name" value="FAD_synthetase_N"/>
    <property type="match status" value="1"/>
</dbReference>
<accession>A0A3D8TQW4</accession>
<name>A0A3D8TQW4_9LIST</name>
<comment type="caution">
    <text evidence="13">The sequence shown here is derived from an EMBL/GenBank/DDBJ whole genome shotgun (WGS) entry which is preliminary data.</text>
</comment>
<dbReference type="GO" id="GO:0003919">
    <property type="term" value="F:FMN adenylyltransferase activity"/>
    <property type="evidence" value="ECO:0007669"/>
    <property type="project" value="UniProtKB-EC"/>
</dbReference>
<feature type="domain" description="FAD synthetase" evidence="12">
    <location>
        <begin position="13"/>
        <end position="167"/>
    </location>
</feature>
<evidence type="ECO:0000313" key="13">
    <source>
        <dbReference type="EMBL" id="RDX00779.1"/>
    </source>
</evidence>
<evidence type="ECO:0000256" key="2">
    <source>
        <dbReference type="ARBA" id="ARBA00010214"/>
    </source>
</evidence>
<evidence type="ECO:0000256" key="11">
    <source>
        <dbReference type="ARBA" id="ARBA00049494"/>
    </source>
</evidence>
<dbReference type="Proteomes" id="UP000257055">
    <property type="component" value="Unassembled WGS sequence"/>
</dbReference>
<comment type="pathway">
    <text evidence="1">Cofactor biosynthesis; FAD biosynthesis; FAD from FMN: step 1/1.</text>
</comment>
<evidence type="ECO:0000256" key="6">
    <source>
        <dbReference type="ARBA" id="ARBA00022679"/>
    </source>
</evidence>
<keyword evidence="7" id="KW-0548">Nucleotidyltransferase</keyword>
<dbReference type="UniPathway" id="UPA00277">
    <property type="reaction ID" value="UER00407"/>
</dbReference>
<evidence type="ECO:0000259" key="12">
    <source>
        <dbReference type="Pfam" id="PF06574"/>
    </source>
</evidence>
<reference evidence="14" key="1">
    <citation type="submission" date="2015-04" db="EMBL/GenBank/DDBJ databases">
        <authorList>
            <person name="Schardt J."/>
            <person name="Mueller-Herbst S."/>
            <person name="Scherer S."/>
            <person name="Huptas C."/>
        </authorList>
    </citation>
    <scope>NUCLEOTIDE SEQUENCE [LARGE SCALE GENOMIC DNA]</scope>
    <source>
        <strain evidence="14">Kiel-L1</strain>
    </source>
</reference>
<dbReference type="PANTHER" id="PTHR22749:SF6">
    <property type="entry name" value="RIBOFLAVIN KINASE"/>
    <property type="match status" value="1"/>
</dbReference>
<dbReference type="EC" id="2.7.7.2" evidence="3"/>
<comment type="similarity">
    <text evidence="2">Belongs to the RibF family.</text>
</comment>
<keyword evidence="14" id="KW-1185">Reference proteome</keyword>
<keyword evidence="9" id="KW-0274">FAD</keyword>
<dbReference type="GO" id="GO:0005524">
    <property type="term" value="F:ATP binding"/>
    <property type="evidence" value="ECO:0007669"/>
    <property type="project" value="UniProtKB-KW"/>
</dbReference>
<evidence type="ECO:0000256" key="5">
    <source>
        <dbReference type="ARBA" id="ARBA00022643"/>
    </source>
</evidence>
<evidence type="ECO:0000256" key="8">
    <source>
        <dbReference type="ARBA" id="ARBA00022741"/>
    </source>
</evidence>
<dbReference type="GO" id="GO:0006747">
    <property type="term" value="P:FAD biosynthetic process"/>
    <property type="evidence" value="ECO:0007669"/>
    <property type="project" value="UniProtKB-UniPathway"/>
</dbReference>
<keyword evidence="5" id="KW-0288">FMN</keyword>
<proteinExistence type="inferred from homology"/>
<dbReference type="InterPro" id="IPR023468">
    <property type="entry name" value="Riboflavin_kinase"/>
</dbReference>
<comment type="catalytic activity">
    <reaction evidence="11">
        <text>FMN + ATP + H(+) = FAD + diphosphate</text>
        <dbReference type="Rhea" id="RHEA:17237"/>
        <dbReference type="ChEBI" id="CHEBI:15378"/>
        <dbReference type="ChEBI" id="CHEBI:30616"/>
        <dbReference type="ChEBI" id="CHEBI:33019"/>
        <dbReference type="ChEBI" id="CHEBI:57692"/>
        <dbReference type="ChEBI" id="CHEBI:58210"/>
        <dbReference type="EC" id="2.7.7.2"/>
    </reaction>
</comment>
<dbReference type="RefSeq" id="WP_115753022.1">
    <property type="nucleotide sequence ID" value="NZ_LARY01000002.1"/>
</dbReference>
<dbReference type="InterPro" id="IPR014729">
    <property type="entry name" value="Rossmann-like_a/b/a_fold"/>
</dbReference>
<dbReference type="Pfam" id="PF06574">
    <property type="entry name" value="FAD_syn"/>
    <property type="match status" value="1"/>
</dbReference>
<evidence type="ECO:0000256" key="9">
    <source>
        <dbReference type="ARBA" id="ARBA00022827"/>
    </source>
</evidence>
<keyword evidence="13" id="KW-0418">Kinase</keyword>
<organism evidence="13 14">
    <name type="scientific">Listeria kieliensis</name>
    <dbReference type="NCBI Taxonomy" id="1621700"/>
    <lineage>
        <taxon>Bacteria</taxon>
        <taxon>Bacillati</taxon>
        <taxon>Bacillota</taxon>
        <taxon>Bacilli</taxon>
        <taxon>Bacillales</taxon>
        <taxon>Listeriaceae</taxon>
        <taxon>Listeria</taxon>
    </lineage>
</organism>
<evidence type="ECO:0000313" key="14">
    <source>
        <dbReference type="Proteomes" id="UP000257055"/>
    </source>
</evidence>
<dbReference type="SUPFAM" id="SSF52374">
    <property type="entry name" value="Nucleotidylyl transferase"/>
    <property type="match status" value="1"/>
</dbReference>
<keyword evidence="6" id="KW-0808">Transferase</keyword>
<dbReference type="GO" id="GO:0009398">
    <property type="term" value="P:FMN biosynthetic process"/>
    <property type="evidence" value="ECO:0007669"/>
    <property type="project" value="TreeGrafter"/>
</dbReference>
<evidence type="ECO:0000256" key="4">
    <source>
        <dbReference type="ARBA" id="ARBA00022630"/>
    </source>
</evidence>
<keyword evidence="4" id="KW-0285">Flavoprotein</keyword>
<dbReference type="AlphaFoldDB" id="A0A3D8TQW4"/>
<evidence type="ECO:0000256" key="1">
    <source>
        <dbReference type="ARBA" id="ARBA00004726"/>
    </source>
</evidence>
<evidence type="ECO:0000256" key="3">
    <source>
        <dbReference type="ARBA" id="ARBA00012393"/>
    </source>
</evidence>
<evidence type="ECO:0000256" key="10">
    <source>
        <dbReference type="ARBA" id="ARBA00022840"/>
    </source>
</evidence>
<keyword evidence="8" id="KW-0547">Nucleotide-binding</keyword>
<dbReference type="GO" id="GO:0009231">
    <property type="term" value="P:riboflavin biosynthetic process"/>
    <property type="evidence" value="ECO:0007669"/>
    <property type="project" value="InterPro"/>
</dbReference>
<sequence length="246" mass="27444">MEIYHVDLAPVPDSRPAVLSIGKFDGVHRGHQRILQTALEIKKPNELYSVISFSPHPLWALKGLPAFREALTPGAEKERWLAHYGVDVLFETNFTKEYAETTPEQFVFEHLSQLQLSHIIVGEEFNFGKGAASDVELLRELVRPLGIQVTAIPVETEEGIADKISSTEIRALIRAGDIARAEALLGHPWYVTGEVLDGVMYGIEDYSLPKPGRYETESGIVFVTEAHKIKSGLPDGRSSIRFIREI</sequence>
<dbReference type="GO" id="GO:0008531">
    <property type="term" value="F:riboflavin kinase activity"/>
    <property type="evidence" value="ECO:0007669"/>
    <property type="project" value="TreeGrafter"/>
</dbReference>
<dbReference type="InterPro" id="IPR015864">
    <property type="entry name" value="FAD_synthase"/>
</dbReference>
<dbReference type="FunFam" id="3.40.50.620:FF:000021">
    <property type="entry name" value="Riboflavin biosynthesis protein"/>
    <property type="match status" value="1"/>
</dbReference>
<keyword evidence="10" id="KW-0067">ATP-binding</keyword>
<dbReference type="EMBL" id="LARY01000002">
    <property type="protein sequence ID" value="RDX00779.1"/>
    <property type="molecule type" value="Genomic_DNA"/>
</dbReference>